<dbReference type="RefSeq" id="WP_142085590.1">
    <property type="nucleotide sequence ID" value="NZ_VFPT01000004.1"/>
</dbReference>
<dbReference type="AlphaFoldDB" id="A0A543K4L2"/>
<evidence type="ECO:0000313" key="2">
    <source>
        <dbReference type="EMBL" id="TQM89974.1"/>
    </source>
</evidence>
<feature type="domain" description="IraD/Gp25-like" evidence="1">
    <location>
        <begin position="43"/>
        <end position="124"/>
    </location>
</feature>
<reference evidence="2 3" key="1">
    <citation type="submission" date="2019-06" db="EMBL/GenBank/DDBJ databases">
        <title>Genomic Encyclopedia of Archaeal and Bacterial Type Strains, Phase II (KMG-II): from individual species to whole genera.</title>
        <authorList>
            <person name="Goeker M."/>
        </authorList>
    </citation>
    <scope>NUCLEOTIDE SEQUENCE [LARGE SCALE GENOMIC DNA]</scope>
    <source>
        <strain evidence="2 3">DSM 18423</strain>
    </source>
</reference>
<dbReference type="NCBIfam" id="TIGR03357">
    <property type="entry name" value="VI_zyme"/>
    <property type="match status" value="1"/>
</dbReference>
<evidence type="ECO:0000313" key="3">
    <source>
        <dbReference type="Proteomes" id="UP000320582"/>
    </source>
</evidence>
<dbReference type="Pfam" id="PF04965">
    <property type="entry name" value="GPW_gp25"/>
    <property type="match status" value="1"/>
</dbReference>
<dbReference type="Gene3D" id="3.10.450.40">
    <property type="match status" value="1"/>
</dbReference>
<dbReference type="SUPFAM" id="SSF160719">
    <property type="entry name" value="gpW/gp25-like"/>
    <property type="match status" value="1"/>
</dbReference>
<comment type="caution">
    <text evidence="2">The sequence shown here is derived from an EMBL/GenBank/DDBJ whole genome shotgun (WGS) entry which is preliminary data.</text>
</comment>
<evidence type="ECO:0000259" key="1">
    <source>
        <dbReference type="Pfam" id="PF04965"/>
    </source>
</evidence>
<dbReference type="EMBL" id="VFPT01000004">
    <property type="protein sequence ID" value="TQM89974.1"/>
    <property type="molecule type" value="Genomic_DNA"/>
</dbReference>
<name>A0A543K4L2_9RHOB</name>
<proteinExistence type="predicted"/>
<dbReference type="InterPro" id="IPR017737">
    <property type="entry name" value="TssE1-like"/>
</dbReference>
<sequence>MTAGLGGQPVRSRSQPRSLLERLRADDLKVPLRSQDAISDRITSIESNLLRVLNGRAGESASTPGFGLIDMNDAAVGSRDLLAAISRDISRAIAEGEARVFDVEVIFDRADNRGMELLFSIQAKTLISHRNEQISIDLVIREGRHFAAR</sequence>
<organism evidence="2 3">
    <name type="scientific">Roseinatronobacter monicus</name>
    <dbReference type="NCBI Taxonomy" id="393481"/>
    <lineage>
        <taxon>Bacteria</taxon>
        <taxon>Pseudomonadati</taxon>
        <taxon>Pseudomonadota</taxon>
        <taxon>Alphaproteobacteria</taxon>
        <taxon>Rhodobacterales</taxon>
        <taxon>Paracoccaceae</taxon>
        <taxon>Roseinatronobacter</taxon>
    </lineage>
</organism>
<accession>A0A543K4L2</accession>
<dbReference type="Proteomes" id="UP000320582">
    <property type="component" value="Unassembled WGS sequence"/>
</dbReference>
<protein>
    <submittedName>
        <fullName evidence="2">Type VI secretion system protein</fullName>
    </submittedName>
</protein>
<gene>
    <name evidence="2" type="ORF">BD293_4293</name>
</gene>
<keyword evidence="3" id="KW-1185">Reference proteome</keyword>
<dbReference type="OrthoDB" id="119583at2"/>
<dbReference type="InterPro" id="IPR007048">
    <property type="entry name" value="IraD/Gp25-like"/>
</dbReference>